<dbReference type="RefSeq" id="WP_271121476.1">
    <property type="nucleotide sequence ID" value="NZ_JALHAN010000054.1"/>
</dbReference>
<proteinExistence type="predicted"/>
<dbReference type="CDD" id="cd24012">
    <property type="entry name" value="ASKHA_NBD_KDGal-kinase"/>
    <property type="match status" value="1"/>
</dbReference>
<comment type="caution">
    <text evidence="1">The sequence shown here is derived from an EMBL/GenBank/DDBJ whole genome shotgun (WGS) entry which is preliminary data.</text>
</comment>
<dbReference type="InterPro" id="IPR042258">
    <property type="entry name" value="DGOK_N"/>
</dbReference>
<sequence>MTSGYIAIDWGSTNLRAWHYRDGVCVDSRQTAAGVTRLNGKSPQAVFDEVTHGWREQDTPVLMAGMVGSNAGWKIAPYLPCPAPFASLSQQLTPVLDKVWIIPGLSVQHDDNCNVMRGEETQLLGAKTLSPAPLYIMPGTHCKWVHADERTVQDFRTVMTGELHHLLLNYSLIGAGLPEQKESFSAFNAGLERGINDRDLLPRLFEVRAAHVLGGLPREEVSEFLSGLLIGNEAAAMTRHYALDNQQPVTLVANPSLSRRYVTALSLLGFRTKVLDGDEAFQAGIRSIANAVAN</sequence>
<keyword evidence="2" id="KW-1185">Reference proteome</keyword>
<dbReference type="AlphaFoldDB" id="A0A9X2W469"/>
<dbReference type="Gene3D" id="3.30.420.310">
    <property type="entry name" value="2-keto-3-deoxy-galactonokinase, C-terminal domain"/>
    <property type="match status" value="1"/>
</dbReference>
<evidence type="ECO:0000313" key="2">
    <source>
        <dbReference type="Proteomes" id="UP001150641"/>
    </source>
</evidence>
<evidence type="ECO:0000313" key="1">
    <source>
        <dbReference type="EMBL" id="MCT4700631.1"/>
    </source>
</evidence>
<dbReference type="GO" id="GO:0034194">
    <property type="term" value="P:D-galactonate catabolic process"/>
    <property type="evidence" value="ECO:0007669"/>
    <property type="project" value="InterPro"/>
</dbReference>
<dbReference type="Pfam" id="PF05035">
    <property type="entry name" value="DGOK"/>
    <property type="match status" value="1"/>
</dbReference>
<accession>A0A9X2W469</accession>
<protein>
    <submittedName>
        <fullName evidence="1">2-dehydro-3-deoxygalactonokinase</fullName>
    </submittedName>
</protein>
<reference evidence="1" key="1">
    <citation type="submission" date="2022-03" db="EMBL/GenBank/DDBJ databases">
        <title>Proposal of a novel genus Dryocolo and two novel species.</title>
        <authorList>
            <person name="Maddock D.W."/>
            <person name="Brady C.L."/>
            <person name="Denman S."/>
            <person name="Arnold D."/>
        </authorList>
    </citation>
    <scope>NUCLEOTIDE SEQUENCE</scope>
    <source>
        <strain evidence="1">H6W4</strain>
    </source>
</reference>
<dbReference type="Proteomes" id="UP001150641">
    <property type="component" value="Unassembled WGS sequence"/>
</dbReference>
<dbReference type="InterPro" id="IPR042257">
    <property type="entry name" value="DGOK_C"/>
</dbReference>
<name>A0A9X2W469_9ENTR</name>
<dbReference type="Gene3D" id="3.30.420.300">
    <property type="entry name" value="2-keto-3-deoxy-galactonokinase, substrate binding domain"/>
    <property type="match status" value="1"/>
</dbReference>
<dbReference type="GO" id="GO:0008671">
    <property type="term" value="F:2-dehydro-3-deoxygalactonokinase activity"/>
    <property type="evidence" value="ECO:0007669"/>
    <property type="project" value="InterPro"/>
</dbReference>
<gene>
    <name evidence="1" type="ORF">MUA00_02210</name>
</gene>
<dbReference type="InterPro" id="IPR007729">
    <property type="entry name" value="DGOK"/>
</dbReference>
<organism evidence="1 2">
    <name type="scientific">Dryocola boscaweniae</name>
    <dbReference type="NCBI Taxonomy" id="2925397"/>
    <lineage>
        <taxon>Bacteria</taxon>
        <taxon>Pseudomonadati</taxon>
        <taxon>Pseudomonadota</taxon>
        <taxon>Gammaproteobacteria</taxon>
        <taxon>Enterobacterales</taxon>
        <taxon>Enterobacteriaceae</taxon>
        <taxon>Dryocola</taxon>
    </lineage>
</organism>
<dbReference type="EMBL" id="JALHAP010000067">
    <property type="protein sequence ID" value="MCT4700631.1"/>
    <property type="molecule type" value="Genomic_DNA"/>
</dbReference>